<dbReference type="Proteomes" id="UP001272987">
    <property type="component" value="Unassembled WGS sequence"/>
</dbReference>
<protein>
    <submittedName>
        <fullName evidence="2">Uncharacterized protein</fullName>
    </submittedName>
</protein>
<proteinExistence type="predicted"/>
<evidence type="ECO:0000256" key="1">
    <source>
        <dbReference type="SAM" id="MobiDB-lite"/>
    </source>
</evidence>
<name>A0ABU4MFJ0_9ACTN</name>
<organism evidence="2 3">
    <name type="scientific">Streptomyces acidiscabies</name>
    <dbReference type="NCBI Taxonomy" id="42234"/>
    <lineage>
        <taxon>Bacteria</taxon>
        <taxon>Bacillati</taxon>
        <taxon>Actinomycetota</taxon>
        <taxon>Actinomycetes</taxon>
        <taxon>Kitasatosporales</taxon>
        <taxon>Streptomycetaceae</taxon>
        <taxon>Streptomyces</taxon>
    </lineage>
</organism>
<gene>
    <name evidence="2" type="ORF">PV666_50075</name>
</gene>
<sequence length="1244" mass="132301">MVKPVGARALYDALRALEEKARTARVKSGEPYSRRYTAEKAKAEGNPKTLGNLLGVWIAEDWGKAETPDPASGPKLMAVVRVWSEWAEEQFDEPRWTTLLEKAQASRTVPPSVPERKSAFTGYNAWIEENVLAAQLVGRQQELRELAAFCTGPVLPGAPVYMWWQAAAWEGKSALVSEFVLRHRPAAVDIVSYFITDRLGRNDREDFLSVVMPQLAILAERDSSAADPRAEGFPELCRAAAEACRARGRRLVLVVDGLDEDQGAAAGERSIAALLPRRPPADMRIVVTGRPRPPVPDDVAPDHPLRAPEIIRRLSPYPGARGISALARGELHRLLKDGTAGVPLLGLLVAARGGLTSADLAAFVGVRPYNVDAMLRGITGRSFLPADHGRILLPDMPAGPVSHTFGHEELRREAVAALGDVAGFEQQIHAWADSFRARGWPEGTPDYLLYDYPHMLHSTGDHERLTVLVARDPRRQQALLSRASLDTALSEIDLTARLVRRRCPQDLEGLAGLAASRAVLNERAQGVPEDLPVALARLGHPQRALQFARVAPDPASKAVRLAKVARVLAEAGDPRAGQAARDAARWAERAREESAPPNGDEDDAESATAEAAVALYAVGDLEHGGDLLSSLRPPPWHGDVTLRCEATVQAALAARPHAPDLAAELFHQAERHADEIPTDSSTDPSTPVTAWAAVATAAGEPHATRMRERIVRYTEAFPSGLLSCLVDAAAASALAADRPDQAQRLAGQAAVRLERALHDPGSLTEGDAQNLALLLAPMLTGVTRALADTGRAEDAHRLVSGVPETRHTAFGTDVRDGARAVIASAPHAAAGPPSPGTLAAQACLLAQQNRLREANRRLHQALDTLAASPPARPSHETWLTTLCTALAAIGHHDDAARLARSVRDAAQQVRALAGVAVAAAAAGDLRAARQLADEAADQSRTLAGAGNFSARDGAPGRNVSDARAAAAQALAYAGDGPGAVALAQDSHSTGSDRRRRALVAVAAGLRSHDPAAAAAIIDHQRELLLASTSGTSPRRLGGRIADLAELLTALPATDTACADRLHQAVGRVREQLQETRTRLDAEDFLVLLLLSAPGQHQQIRQALAKWEDNSASVPPWELPTAAVAVAHAAFGDLDAARRCANGLNVPSDRAQALAAVAGYLTGAPASHRSVSHSTSAAFTRTFLALAQSQLPVDTARPAPEARSFAVDALSGDGWHHTLPVLARIAPASVIRVRDIVFAHRRLEQ</sequence>
<keyword evidence="3" id="KW-1185">Reference proteome</keyword>
<feature type="compositionally biased region" description="Basic and acidic residues" evidence="1">
    <location>
        <begin position="582"/>
        <end position="594"/>
    </location>
</feature>
<evidence type="ECO:0000313" key="3">
    <source>
        <dbReference type="Proteomes" id="UP001272987"/>
    </source>
</evidence>
<reference evidence="2 3" key="1">
    <citation type="journal article" date="2023" name="Microb. Genom.">
        <title>Mesoterricola silvestris gen. nov., sp. nov., Mesoterricola sediminis sp. nov., Geothrix oryzae sp. nov., Geothrix edaphica sp. nov., Geothrix rubra sp. nov., and Geothrix limicola sp. nov., six novel members of Acidobacteriota isolated from soils.</title>
        <authorList>
            <person name="Weisberg A.J."/>
            <person name="Pearce E."/>
            <person name="Kramer C.G."/>
            <person name="Chang J.H."/>
            <person name="Clarke C.R."/>
        </authorList>
    </citation>
    <scope>NUCLEOTIDE SEQUENCE [LARGE SCALE GENOMIC DNA]</scope>
    <source>
        <strain evidence="2 3">NB05-1H</strain>
    </source>
</reference>
<dbReference type="RefSeq" id="WP_319167767.1">
    <property type="nucleotide sequence ID" value="NZ_JARAWP010000061.1"/>
</dbReference>
<dbReference type="InterPro" id="IPR011990">
    <property type="entry name" value="TPR-like_helical_dom_sf"/>
</dbReference>
<comment type="caution">
    <text evidence="2">The sequence shown here is derived from an EMBL/GenBank/DDBJ whole genome shotgun (WGS) entry which is preliminary data.</text>
</comment>
<dbReference type="Gene3D" id="1.25.40.10">
    <property type="entry name" value="Tetratricopeptide repeat domain"/>
    <property type="match status" value="1"/>
</dbReference>
<feature type="region of interest" description="Disordered" evidence="1">
    <location>
        <begin position="574"/>
        <end position="607"/>
    </location>
</feature>
<accession>A0ABU4MFJ0</accession>
<evidence type="ECO:0000313" key="2">
    <source>
        <dbReference type="EMBL" id="MDX3025949.1"/>
    </source>
</evidence>
<dbReference type="EMBL" id="JARAWP010000061">
    <property type="protein sequence ID" value="MDX3025949.1"/>
    <property type="molecule type" value="Genomic_DNA"/>
</dbReference>